<evidence type="ECO:0000313" key="1">
    <source>
        <dbReference type="EMBL" id="KAJ9104878.1"/>
    </source>
</evidence>
<dbReference type="EMBL" id="JASBWR010000038">
    <property type="protein sequence ID" value="KAJ9104878.1"/>
    <property type="molecule type" value="Genomic_DNA"/>
</dbReference>
<sequence length="389" mass="44292">MSALPNITVDAADDIGAPATSSSKHSTTSSIYSEGALSDDSELKLVGKSDRFKDLLKFPHKKLIRYDTPEETAYFNTLRRTLETYHRHRDVNWGALLEQCLFGDIIDHLFNPRFEYSGITQSGTTYPILKKKGDNIMCHLMHADKSYEKLQFEVPNVEILYISNEALVQTLKDLFKDLGVLDQMLDLYSKNTNTTSGELLVVLTTLAHVTLPMPLAQAMLGNWRLSYDNSEPRRAIMANFRSAARFGLLYNNLTNLGYFNEVLNEEYFEAHELICLNRFLEKDYKSVLGMSLFNIGQYLQMHHDFDSATDIWEIGAHMSGDTDCCNMAIWGLMDGFGSSNIKGVNKFSSKYKASKFVSKRRIAHLYRILIKSGKSSEIGTSWVWKLKYD</sequence>
<keyword evidence="2" id="KW-1185">Reference proteome</keyword>
<name>A0ACC2W0B3_9TREE</name>
<evidence type="ECO:0000313" key="2">
    <source>
        <dbReference type="Proteomes" id="UP001241377"/>
    </source>
</evidence>
<accession>A0ACC2W0B3</accession>
<gene>
    <name evidence="1" type="ORF">QFC19_003841</name>
</gene>
<protein>
    <submittedName>
        <fullName evidence="1">Uncharacterized protein</fullName>
    </submittedName>
</protein>
<comment type="caution">
    <text evidence="1">The sequence shown here is derived from an EMBL/GenBank/DDBJ whole genome shotgun (WGS) entry which is preliminary data.</text>
</comment>
<organism evidence="1 2">
    <name type="scientific">Naganishia cerealis</name>
    <dbReference type="NCBI Taxonomy" id="610337"/>
    <lineage>
        <taxon>Eukaryota</taxon>
        <taxon>Fungi</taxon>
        <taxon>Dikarya</taxon>
        <taxon>Basidiomycota</taxon>
        <taxon>Agaricomycotina</taxon>
        <taxon>Tremellomycetes</taxon>
        <taxon>Filobasidiales</taxon>
        <taxon>Filobasidiaceae</taxon>
        <taxon>Naganishia</taxon>
    </lineage>
</organism>
<dbReference type="Proteomes" id="UP001241377">
    <property type="component" value="Unassembled WGS sequence"/>
</dbReference>
<reference evidence="1" key="1">
    <citation type="submission" date="2023-04" db="EMBL/GenBank/DDBJ databases">
        <title>Draft Genome sequencing of Naganishia species isolated from polar environments using Oxford Nanopore Technology.</title>
        <authorList>
            <person name="Leo P."/>
            <person name="Venkateswaran K."/>
        </authorList>
    </citation>
    <scope>NUCLEOTIDE SEQUENCE</scope>
    <source>
        <strain evidence="1">MNA-CCFEE 5261</strain>
    </source>
</reference>
<proteinExistence type="predicted"/>